<dbReference type="AlphaFoldDB" id="A0A940IBK5"/>
<evidence type="ECO:0000313" key="13">
    <source>
        <dbReference type="Proteomes" id="UP000721442"/>
    </source>
</evidence>
<dbReference type="GO" id="GO:0005737">
    <property type="term" value="C:cytoplasm"/>
    <property type="evidence" value="ECO:0007669"/>
    <property type="project" value="UniProtKB-SubCell"/>
</dbReference>
<name>A0A940IBK5_9PROT</name>
<dbReference type="EC" id="5.6.2.2" evidence="10"/>
<dbReference type="PRINTS" id="PR00418">
    <property type="entry name" value="TPI2FAMILY"/>
</dbReference>
<dbReference type="Proteomes" id="UP000721442">
    <property type="component" value="Unassembled WGS sequence"/>
</dbReference>
<dbReference type="GO" id="GO:0006261">
    <property type="term" value="P:DNA-templated DNA replication"/>
    <property type="evidence" value="ECO:0007669"/>
    <property type="project" value="UniProtKB-UniRule"/>
</dbReference>
<comment type="subcellular location">
    <subcellularLocation>
        <location evidence="10">Cytoplasm</location>
    </subcellularLocation>
</comment>
<reference evidence="12" key="2">
    <citation type="journal article" date="2021" name="PeerJ">
        <title>Extensive microbial diversity within the chicken gut microbiome revealed by metagenomics and culture.</title>
        <authorList>
            <person name="Gilroy R."/>
            <person name="Ravi A."/>
            <person name="Getino M."/>
            <person name="Pursley I."/>
            <person name="Horton D.L."/>
            <person name="Alikhan N.F."/>
            <person name="Baker D."/>
            <person name="Gharbi K."/>
            <person name="Hall N."/>
            <person name="Watson M."/>
            <person name="Adriaenssens E.M."/>
            <person name="Foster-Nyarko E."/>
            <person name="Jarju S."/>
            <person name="Secka A."/>
            <person name="Antonio M."/>
            <person name="Oren A."/>
            <person name="Chaudhuri R.R."/>
            <person name="La Ragione R."/>
            <person name="Hildebrand F."/>
            <person name="Pallen M.J."/>
        </authorList>
    </citation>
    <scope>NUCLEOTIDE SEQUENCE</scope>
    <source>
        <strain evidence="12">B1-16210</strain>
    </source>
</reference>
<evidence type="ECO:0000256" key="3">
    <source>
        <dbReference type="ARBA" id="ARBA00022723"/>
    </source>
</evidence>
<comment type="subunit">
    <text evidence="10">Heterotetramer, composed of two GyrA and two GyrB chains. In the heterotetramer, GyrA contains the active site tyrosine that forms a transient covalent intermediate with DNA, while GyrB binds cofactors and catalyzes ATP hydrolysis.</text>
</comment>
<proteinExistence type="inferred from homology"/>
<dbReference type="PANTHER" id="PTHR45866:SF1">
    <property type="entry name" value="DNA GYRASE SUBUNIT B, MITOCHONDRIAL"/>
    <property type="match status" value="1"/>
</dbReference>
<dbReference type="Gene3D" id="3.30.230.10">
    <property type="match status" value="1"/>
</dbReference>
<dbReference type="InterPro" id="IPR013759">
    <property type="entry name" value="Topo_IIA_B_C"/>
</dbReference>
<feature type="site" description="Interaction with DNA" evidence="10">
    <location>
        <position position="456"/>
    </location>
</feature>
<dbReference type="HAMAP" id="MF_01898">
    <property type="entry name" value="GyrB"/>
    <property type="match status" value="1"/>
</dbReference>
<organism evidence="12 13">
    <name type="scientific">Candidatus Enterousia excrementavium</name>
    <dbReference type="NCBI Taxonomy" id="2840789"/>
    <lineage>
        <taxon>Bacteria</taxon>
        <taxon>Pseudomonadati</taxon>
        <taxon>Pseudomonadota</taxon>
        <taxon>Alphaproteobacteria</taxon>
        <taxon>Candidatus Enterousia</taxon>
    </lineage>
</organism>
<feature type="binding site" evidence="10">
    <location>
        <position position="505"/>
    </location>
    <ligand>
        <name>Mg(2+)</name>
        <dbReference type="ChEBI" id="CHEBI:18420"/>
        <label>2</label>
    </ligand>
</feature>
<dbReference type="InterPro" id="IPR000565">
    <property type="entry name" value="Topo_IIA_B"/>
</dbReference>
<dbReference type="InterPro" id="IPR020568">
    <property type="entry name" value="Ribosomal_Su5_D2-typ_SF"/>
</dbReference>
<keyword evidence="7 10" id="KW-0799">Topoisomerase</keyword>
<dbReference type="PROSITE" id="PS50880">
    <property type="entry name" value="TOPRIM"/>
    <property type="match status" value="1"/>
</dbReference>
<feature type="domain" description="Toprim" evidence="11">
    <location>
        <begin position="425"/>
        <end position="540"/>
    </location>
</feature>
<dbReference type="SUPFAM" id="SSF56719">
    <property type="entry name" value="Type II DNA topoisomerase"/>
    <property type="match status" value="1"/>
</dbReference>
<keyword evidence="6 10" id="KW-0460">Magnesium</keyword>
<dbReference type="CDD" id="cd00822">
    <property type="entry name" value="TopoII_Trans_DNA_gyrase"/>
    <property type="match status" value="1"/>
</dbReference>
<keyword evidence="9 10" id="KW-0413">Isomerase</keyword>
<evidence type="ECO:0000256" key="8">
    <source>
        <dbReference type="ARBA" id="ARBA00023125"/>
    </source>
</evidence>
<dbReference type="Pfam" id="PF00204">
    <property type="entry name" value="DNA_gyraseB"/>
    <property type="match status" value="1"/>
</dbReference>
<keyword evidence="10" id="KW-0963">Cytoplasm</keyword>
<dbReference type="PRINTS" id="PR01159">
    <property type="entry name" value="DNAGYRASEB"/>
</dbReference>
<dbReference type="InterPro" id="IPR002288">
    <property type="entry name" value="DNA_gyrase_B_C"/>
</dbReference>
<feature type="binding site" evidence="10">
    <location>
        <position position="505"/>
    </location>
    <ligand>
        <name>Mg(2+)</name>
        <dbReference type="ChEBI" id="CHEBI:18420"/>
        <label>1</label>
        <note>catalytic</note>
    </ligand>
</feature>
<dbReference type="InterPro" id="IPR036890">
    <property type="entry name" value="HATPase_C_sf"/>
</dbReference>
<dbReference type="GO" id="GO:0046872">
    <property type="term" value="F:metal ion binding"/>
    <property type="evidence" value="ECO:0007669"/>
    <property type="project" value="UniProtKB-KW"/>
</dbReference>
<dbReference type="GO" id="GO:0005524">
    <property type="term" value="F:ATP binding"/>
    <property type="evidence" value="ECO:0007669"/>
    <property type="project" value="UniProtKB-UniRule"/>
</dbReference>
<dbReference type="CDD" id="cd16928">
    <property type="entry name" value="HATPase_GyrB-like"/>
    <property type="match status" value="1"/>
</dbReference>
<protein>
    <recommendedName>
        <fullName evidence="10">DNA gyrase subunit B</fullName>
        <ecNumber evidence="10">5.6.2.2</ecNumber>
    </recommendedName>
</protein>
<dbReference type="InterPro" id="IPR034160">
    <property type="entry name" value="TOPRIM_GyrB"/>
</dbReference>
<dbReference type="Gene3D" id="3.40.50.670">
    <property type="match status" value="2"/>
</dbReference>
<dbReference type="GO" id="GO:0005694">
    <property type="term" value="C:chromosome"/>
    <property type="evidence" value="ECO:0007669"/>
    <property type="project" value="InterPro"/>
</dbReference>
<dbReference type="SMART" id="SM00433">
    <property type="entry name" value="TOP2c"/>
    <property type="match status" value="1"/>
</dbReference>
<comment type="catalytic activity">
    <reaction evidence="1 10">
        <text>ATP-dependent breakage, passage and rejoining of double-stranded DNA.</text>
        <dbReference type="EC" id="5.6.2.2"/>
    </reaction>
</comment>
<comment type="similarity">
    <text evidence="2 10">Belongs to the type II topoisomerase GyrB family.</text>
</comment>
<reference evidence="12" key="1">
    <citation type="submission" date="2020-10" db="EMBL/GenBank/DDBJ databases">
        <authorList>
            <person name="Gilroy R."/>
        </authorList>
    </citation>
    <scope>NUCLEOTIDE SEQUENCE</scope>
    <source>
        <strain evidence="12">B1-16210</strain>
    </source>
</reference>
<dbReference type="FunFam" id="3.40.50.670:FF:000001">
    <property type="entry name" value="DNA topoisomerase 2"/>
    <property type="match status" value="1"/>
</dbReference>
<feature type="binding site" evidence="10">
    <location>
        <position position="507"/>
    </location>
    <ligand>
        <name>Mg(2+)</name>
        <dbReference type="ChEBI" id="CHEBI:18420"/>
        <label>2</label>
    </ligand>
</feature>
<keyword evidence="8" id="KW-0238">DNA-binding</keyword>
<dbReference type="FunFam" id="3.30.565.10:FF:000002">
    <property type="entry name" value="DNA gyrase subunit B"/>
    <property type="match status" value="1"/>
</dbReference>
<dbReference type="InterPro" id="IPR011557">
    <property type="entry name" value="GyrB"/>
</dbReference>
<dbReference type="InterPro" id="IPR001241">
    <property type="entry name" value="Topo_IIA"/>
</dbReference>
<dbReference type="EMBL" id="JADINE010000042">
    <property type="protein sequence ID" value="MBO8407490.1"/>
    <property type="molecule type" value="Genomic_DNA"/>
</dbReference>
<comment type="caution">
    <text evidence="12">The sequence shown here is derived from an EMBL/GenBank/DDBJ whole genome shotgun (WGS) entry which is preliminary data.</text>
</comment>
<dbReference type="NCBIfam" id="NF004189">
    <property type="entry name" value="PRK05644.1"/>
    <property type="match status" value="1"/>
</dbReference>
<keyword evidence="4 10" id="KW-0547">Nucleotide-binding</keyword>
<dbReference type="NCBIfam" id="NF011501">
    <property type="entry name" value="PRK14939.1"/>
    <property type="match status" value="1"/>
</dbReference>
<dbReference type="InterPro" id="IPR013760">
    <property type="entry name" value="Topo_IIA-like_dom_sf"/>
</dbReference>
<comment type="miscellaneous">
    <text evidence="10">Few gyrases are as efficient as E.coli at forming negative supercoils. Not all organisms have 2 type II topoisomerases; in organisms with a single type II topoisomerase this enzyme also has to decatenate newly replicated chromosomes.</text>
</comment>
<dbReference type="SUPFAM" id="SSF55874">
    <property type="entry name" value="ATPase domain of HSP90 chaperone/DNA topoisomerase II/histidine kinase"/>
    <property type="match status" value="1"/>
</dbReference>
<dbReference type="CDD" id="cd03366">
    <property type="entry name" value="TOPRIM_TopoIIA_GyrB"/>
    <property type="match status" value="1"/>
</dbReference>
<comment type="cofactor">
    <cofactor evidence="10">
        <name>Mg(2+)</name>
        <dbReference type="ChEBI" id="CHEBI:18420"/>
    </cofactor>
    <cofactor evidence="10">
        <name>Mn(2+)</name>
        <dbReference type="ChEBI" id="CHEBI:29035"/>
    </cofactor>
    <cofactor evidence="10">
        <name>Ca(2+)</name>
        <dbReference type="ChEBI" id="CHEBI:29108"/>
    </cofactor>
    <text evidence="10">Binds two Mg(2+) per subunit. The magnesium ions form salt bridges with both the protein and the DNA. Can also accept other divalent metal cations, such as Mn(2+) or Ca(2+).</text>
</comment>
<feature type="site" description="Interaction with DNA" evidence="10">
    <location>
        <position position="459"/>
    </location>
</feature>
<evidence type="ECO:0000256" key="4">
    <source>
        <dbReference type="ARBA" id="ARBA00022741"/>
    </source>
</evidence>
<accession>A0A940IBK5</accession>
<feature type="binding site" evidence="10">
    <location>
        <position position="431"/>
    </location>
    <ligand>
        <name>Mg(2+)</name>
        <dbReference type="ChEBI" id="CHEBI:18420"/>
        <label>1</label>
        <note>catalytic</note>
    </ligand>
</feature>
<evidence type="ECO:0000256" key="5">
    <source>
        <dbReference type="ARBA" id="ARBA00022840"/>
    </source>
</evidence>
<dbReference type="InterPro" id="IPR014721">
    <property type="entry name" value="Ribsml_uS5_D2-typ_fold_subgr"/>
</dbReference>
<evidence type="ECO:0000256" key="1">
    <source>
        <dbReference type="ARBA" id="ARBA00000185"/>
    </source>
</evidence>
<dbReference type="Pfam" id="PF01751">
    <property type="entry name" value="Toprim"/>
    <property type="match status" value="1"/>
</dbReference>
<keyword evidence="5 10" id="KW-0067">ATP-binding</keyword>
<evidence type="ECO:0000256" key="7">
    <source>
        <dbReference type="ARBA" id="ARBA00023029"/>
    </source>
</evidence>
<evidence type="ECO:0000313" key="12">
    <source>
        <dbReference type="EMBL" id="MBO8407490.1"/>
    </source>
</evidence>
<dbReference type="GO" id="GO:0003677">
    <property type="term" value="F:DNA binding"/>
    <property type="evidence" value="ECO:0007669"/>
    <property type="project" value="UniProtKB-KW"/>
</dbReference>
<evidence type="ECO:0000256" key="2">
    <source>
        <dbReference type="ARBA" id="ARBA00010708"/>
    </source>
</evidence>
<dbReference type="InterPro" id="IPR003594">
    <property type="entry name" value="HATPase_dom"/>
</dbReference>
<keyword evidence="3 10" id="KW-0479">Metal-binding</keyword>
<dbReference type="GO" id="GO:0006265">
    <property type="term" value="P:DNA topological change"/>
    <property type="evidence" value="ECO:0007669"/>
    <property type="project" value="UniProtKB-UniRule"/>
</dbReference>
<dbReference type="PROSITE" id="PS00177">
    <property type="entry name" value="TOPOISOMERASE_II"/>
    <property type="match status" value="1"/>
</dbReference>
<dbReference type="GO" id="GO:0003918">
    <property type="term" value="F:DNA topoisomerase type II (double strand cut, ATP-hydrolyzing) activity"/>
    <property type="evidence" value="ECO:0007669"/>
    <property type="project" value="UniProtKB-UniRule"/>
</dbReference>
<dbReference type="InterPro" id="IPR018522">
    <property type="entry name" value="TopoIIA_CS"/>
</dbReference>
<comment type="function">
    <text evidence="10">A type II topoisomerase that negatively supercoils closed circular double-stranded (ds) DNA in an ATP-dependent manner to modulate DNA topology and maintain chromosomes in an underwound state. Negative supercoiling favors strand separation, and DNA replication, transcription, recombination and repair, all of which involve strand separation. Also able to catalyze the interconversion of other topological isomers of dsDNA rings, including catenanes and knotted rings. Type II topoisomerases break and join 2 DNA strands simultaneously in an ATP-dependent manner.</text>
</comment>
<gene>
    <name evidence="10 12" type="primary">gyrB</name>
    <name evidence="12" type="ORF">IAC77_03465</name>
</gene>
<dbReference type="InterPro" id="IPR006171">
    <property type="entry name" value="TOPRIM_dom"/>
</dbReference>
<dbReference type="InterPro" id="IPR013506">
    <property type="entry name" value="Topo_IIA_bsu_dom2"/>
</dbReference>
<dbReference type="SUPFAM" id="SSF54211">
    <property type="entry name" value="Ribosomal protein S5 domain 2-like"/>
    <property type="match status" value="1"/>
</dbReference>
<dbReference type="Gene3D" id="3.30.565.10">
    <property type="entry name" value="Histidine kinase-like ATPase, C-terminal domain"/>
    <property type="match status" value="1"/>
</dbReference>
<evidence type="ECO:0000256" key="6">
    <source>
        <dbReference type="ARBA" id="ARBA00022842"/>
    </source>
</evidence>
<dbReference type="Pfam" id="PF00986">
    <property type="entry name" value="DNA_gyraseB_C"/>
    <property type="match status" value="1"/>
</dbReference>
<dbReference type="PANTHER" id="PTHR45866">
    <property type="entry name" value="DNA GYRASE/TOPOISOMERASE SUBUNIT B"/>
    <property type="match status" value="1"/>
</dbReference>
<dbReference type="NCBIfam" id="TIGR01059">
    <property type="entry name" value="gyrB"/>
    <property type="match status" value="1"/>
</dbReference>
<evidence type="ECO:0000256" key="10">
    <source>
        <dbReference type="HAMAP-Rule" id="MF_01898"/>
    </source>
</evidence>
<sequence length="799" mass="89048">MAVTNEYTGDSIKVLKGLEAVKKRPGMYIGDVGEGGSGLHHMIYEVVNNSIDEAMAGYADTVYVSLNADGSATIRDNGRGMPFDINHETGRSALELIMCELHAGGKFDNESNGAYKVSGGLHGVGVSVVNALSTWLEVRVWRGDKEAHMSFADGVPTCDLTISENKTHHEHGTEVTFLPSPETFTGTEFNFDTLETWLREQSYLNANVRIILEDLRGPEKKTREFHSVDGLKGFATYLDKSKELLNREPIQMIKQIEDTYIEIVLQWTTAYTETSLCFTNNIPNRDGGTHLAGFRAGLTRAINKYIADKITKKDITLSGEDFREGLTSIISVKIPDPKFGSQTKDKLVSSEVRPLVENTVYDLLYEYLDENPAIAKLIVDKIIEAATAREAARKARELSRKKTGPELGGLPGKLANCSERDPAKCELFIVEGDSAGGTAKQGRDRKTQAILPLRGKILNVERVRFDKMLGSDTIGALITTMGAGIGKDDFDIEKMRYHKVIIMTDADVDGQHIQTLLMTFFYRYMPEAIERGYIYVAKPPLYGVTRGKQQIYLQNQREMDDYLMDQLATDGVIEIASGAQISGADLKRLLTLVLNMKNTLQPLNHIMPLRFVEALALNGVFDNESDENFAAAAKMLDAEELEFERGWKISAGEDGITITRTLRSVTETHVLPREKISGPEIRAWLRLDGRDELMETFSKPVTLRVKAKSQKIWGALNLLDTAFEYAKTGLKIQRYKGLGEMNAEQLWETTMDPNHRSLFQVKVNDASQADEVVSMLMGDVVEPRRDFIVDNALDANLDV</sequence>
<dbReference type="SMART" id="SM00387">
    <property type="entry name" value="HATPase_c"/>
    <property type="match status" value="1"/>
</dbReference>
<dbReference type="FunFam" id="3.30.230.10:FF:000005">
    <property type="entry name" value="DNA gyrase subunit B"/>
    <property type="match status" value="1"/>
</dbReference>
<dbReference type="Pfam" id="PF02518">
    <property type="entry name" value="HATPase_c"/>
    <property type="match status" value="1"/>
</dbReference>
<evidence type="ECO:0000259" key="11">
    <source>
        <dbReference type="PROSITE" id="PS50880"/>
    </source>
</evidence>
<evidence type="ECO:0000256" key="9">
    <source>
        <dbReference type="ARBA" id="ARBA00023235"/>
    </source>
</evidence>